<organism evidence="2 3">
    <name type="scientific">Haloterrigena turkmenica (strain ATCC 51198 / DSM 5511 / JCM 9101 / NCIMB 13204 / VKM B-1734 / 4k)</name>
    <name type="common">Halococcus turkmenicus</name>
    <dbReference type="NCBI Taxonomy" id="543526"/>
    <lineage>
        <taxon>Archaea</taxon>
        <taxon>Methanobacteriati</taxon>
        <taxon>Methanobacteriota</taxon>
        <taxon>Stenosarchaea group</taxon>
        <taxon>Halobacteria</taxon>
        <taxon>Halobacteriales</taxon>
        <taxon>Natrialbaceae</taxon>
        <taxon>Haloterrigena</taxon>
    </lineage>
</organism>
<name>D2RPA6_HALTV</name>
<dbReference type="OrthoDB" id="247722at2157"/>
<evidence type="ECO:0000313" key="3">
    <source>
        <dbReference type="Proteomes" id="UP000001903"/>
    </source>
</evidence>
<evidence type="ECO:0000313" key="2">
    <source>
        <dbReference type="EMBL" id="ADB60140.1"/>
    </source>
</evidence>
<dbReference type="AlphaFoldDB" id="D2RPA6"/>
<sequence length="110" mass="13015">MIETPTQVSEEHPVSKTILSHERRRFALYCLERYQTPMALADLAAEVARLEHDTESRHHLPRNEEHEVYLDLYHSHLPRMEDANLLVYSHDDDTVSLTYDLSDLRLQEFL</sequence>
<proteinExistence type="predicted"/>
<dbReference type="Pfam" id="PF24035">
    <property type="entry name" value="DUF7344"/>
    <property type="match status" value="1"/>
</dbReference>
<evidence type="ECO:0000259" key="1">
    <source>
        <dbReference type="Pfam" id="PF24035"/>
    </source>
</evidence>
<keyword evidence="3" id="KW-1185">Reference proteome</keyword>
<dbReference type="InterPro" id="IPR055768">
    <property type="entry name" value="DUF7344"/>
</dbReference>
<gene>
    <name evidence="2" type="ordered locus">Htur_1250</name>
</gene>
<protein>
    <recommendedName>
        <fullName evidence="1">DUF7344 domain-containing protein</fullName>
    </recommendedName>
</protein>
<dbReference type="KEGG" id="htu:Htur_1250"/>
<dbReference type="eggNOG" id="arCOG03828">
    <property type="taxonomic scope" value="Archaea"/>
</dbReference>
<reference evidence="2 3" key="1">
    <citation type="journal article" date="2010" name="Stand. Genomic Sci.">
        <title>Complete genome sequence of Haloterrigena turkmenica type strain (4k).</title>
        <authorList>
            <person name="Saunders E."/>
            <person name="Tindall B.J."/>
            <person name="Fahnrich R."/>
            <person name="Lapidus A."/>
            <person name="Copeland A."/>
            <person name="Del Rio T.G."/>
            <person name="Lucas S."/>
            <person name="Chen F."/>
            <person name="Tice H."/>
            <person name="Cheng J.F."/>
            <person name="Han C."/>
            <person name="Detter J.C."/>
            <person name="Bruce D."/>
            <person name="Goodwin L."/>
            <person name="Chain P."/>
            <person name="Pitluck S."/>
            <person name="Pati A."/>
            <person name="Ivanova N."/>
            <person name="Mavromatis K."/>
            <person name="Chen A."/>
            <person name="Palaniappan K."/>
            <person name="Land M."/>
            <person name="Hauser L."/>
            <person name="Chang Y.J."/>
            <person name="Jeffries C.D."/>
            <person name="Brettin T."/>
            <person name="Rohde M."/>
            <person name="Goker M."/>
            <person name="Bristow J."/>
            <person name="Eisen J.A."/>
            <person name="Markowitz V."/>
            <person name="Hugenholtz P."/>
            <person name="Klenk H.P."/>
            <person name="Kyrpides N.C."/>
        </authorList>
    </citation>
    <scope>NUCLEOTIDE SEQUENCE [LARGE SCALE GENOMIC DNA]</scope>
    <source>
        <strain evidence="3">ATCC 51198 / DSM 5511 / JCM 9101 / NCIMB 13204 / VKM B-1734 / 4k</strain>
    </source>
</reference>
<feature type="domain" description="DUF7344" evidence="1">
    <location>
        <begin position="17"/>
        <end position="96"/>
    </location>
</feature>
<dbReference type="HOGENOM" id="CLU_131305_4_2_2"/>
<dbReference type="EMBL" id="CP001860">
    <property type="protein sequence ID" value="ADB60140.1"/>
    <property type="molecule type" value="Genomic_DNA"/>
</dbReference>
<dbReference type="Proteomes" id="UP000001903">
    <property type="component" value="Chromosome"/>
</dbReference>
<accession>D2RPA6</accession>